<name>A0AAF3EC20_9BILA</name>
<evidence type="ECO:0000313" key="10">
    <source>
        <dbReference type="Proteomes" id="UP000887575"/>
    </source>
</evidence>
<keyword evidence="10" id="KW-1185">Reference proteome</keyword>
<evidence type="ECO:0000256" key="7">
    <source>
        <dbReference type="ARBA" id="ARBA00023170"/>
    </source>
</evidence>
<feature type="domain" description="Nuclear receptor" evidence="9">
    <location>
        <begin position="18"/>
        <end position="73"/>
    </location>
</feature>
<evidence type="ECO:0000256" key="1">
    <source>
        <dbReference type="ARBA" id="ARBA00022723"/>
    </source>
</evidence>
<dbReference type="GO" id="GO:0008270">
    <property type="term" value="F:zinc ion binding"/>
    <property type="evidence" value="ECO:0007669"/>
    <property type="project" value="UniProtKB-KW"/>
</dbReference>
<evidence type="ECO:0000313" key="11">
    <source>
        <dbReference type="WBParaSite" id="MBELARI_LOCUS11495"/>
    </source>
</evidence>
<proteinExistence type="predicted"/>
<evidence type="ECO:0000259" key="9">
    <source>
        <dbReference type="PROSITE" id="PS51030"/>
    </source>
</evidence>
<dbReference type="GO" id="GO:0003700">
    <property type="term" value="F:DNA-binding transcription factor activity"/>
    <property type="evidence" value="ECO:0007669"/>
    <property type="project" value="InterPro"/>
</dbReference>
<keyword evidence="3" id="KW-0862">Zinc</keyword>
<evidence type="ECO:0000256" key="3">
    <source>
        <dbReference type="ARBA" id="ARBA00022833"/>
    </source>
</evidence>
<sequence>MADETSQAKDSTSTSKNAKKCLICGATPAYNVYGSVACGSCKNFFMRVATSDRELPPCQSSGQCVEENFLAKG</sequence>
<keyword evidence="4" id="KW-0805">Transcription regulation</keyword>
<dbReference type="InterPro" id="IPR013088">
    <property type="entry name" value="Znf_NHR/GATA"/>
</dbReference>
<dbReference type="Gene3D" id="3.30.50.10">
    <property type="entry name" value="Erythroid Transcription Factor GATA-1, subunit A"/>
    <property type="match status" value="1"/>
</dbReference>
<dbReference type="InterPro" id="IPR001628">
    <property type="entry name" value="Znf_hrmn_rcpt"/>
</dbReference>
<dbReference type="SMART" id="SM00399">
    <property type="entry name" value="ZnF_C4"/>
    <property type="match status" value="1"/>
</dbReference>
<dbReference type="AlphaFoldDB" id="A0AAF3EC20"/>
<evidence type="ECO:0000256" key="6">
    <source>
        <dbReference type="ARBA" id="ARBA00023163"/>
    </source>
</evidence>
<evidence type="ECO:0000256" key="5">
    <source>
        <dbReference type="ARBA" id="ARBA00023125"/>
    </source>
</evidence>
<protein>
    <recommendedName>
        <fullName evidence="9">Nuclear receptor domain-containing protein</fullName>
    </recommendedName>
</protein>
<evidence type="ECO:0000256" key="4">
    <source>
        <dbReference type="ARBA" id="ARBA00023015"/>
    </source>
</evidence>
<keyword evidence="6" id="KW-0804">Transcription</keyword>
<keyword evidence="2" id="KW-0863">Zinc-finger</keyword>
<keyword evidence="5" id="KW-0238">DNA-binding</keyword>
<dbReference type="Pfam" id="PF00105">
    <property type="entry name" value="zf-C4"/>
    <property type="match status" value="1"/>
</dbReference>
<evidence type="ECO:0000256" key="8">
    <source>
        <dbReference type="ARBA" id="ARBA00023242"/>
    </source>
</evidence>
<reference evidence="11" key="1">
    <citation type="submission" date="2024-02" db="UniProtKB">
        <authorList>
            <consortium name="WormBaseParasite"/>
        </authorList>
    </citation>
    <scope>IDENTIFICATION</scope>
</reference>
<dbReference type="SUPFAM" id="SSF57716">
    <property type="entry name" value="Glucocorticoid receptor-like (DNA-binding domain)"/>
    <property type="match status" value="1"/>
</dbReference>
<dbReference type="GO" id="GO:0043565">
    <property type="term" value="F:sequence-specific DNA binding"/>
    <property type="evidence" value="ECO:0007669"/>
    <property type="project" value="InterPro"/>
</dbReference>
<dbReference type="PROSITE" id="PS51030">
    <property type="entry name" value="NUCLEAR_REC_DBD_2"/>
    <property type="match status" value="1"/>
</dbReference>
<accession>A0AAF3EC20</accession>
<evidence type="ECO:0000256" key="2">
    <source>
        <dbReference type="ARBA" id="ARBA00022771"/>
    </source>
</evidence>
<dbReference type="WBParaSite" id="MBELARI_LOCUS11495">
    <property type="protein sequence ID" value="MBELARI_LOCUS11495"/>
    <property type="gene ID" value="MBELARI_LOCUS11495"/>
</dbReference>
<keyword evidence="7" id="KW-0675">Receptor</keyword>
<dbReference type="Proteomes" id="UP000887575">
    <property type="component" value="Unassembled WGS sequence"/>
</dbReference>
<keyword evidence="8" id="KW-0539">Nucleus</keyword>
<keyword evidence="1" id="KW-0479">Metal-binding</keyword>
<organism evidence="10 11">
    <name type="scientific">Mesorhabditis belari</name>
    <dbReference type="NCBI Taxonomy" id="2138241"/>
    <lineage>
        <taxon>Eukaryota</taxon>
        <taxon>Metazoa</taxon>
        <taxon>Ecdysozoa</taxon>
        <taxon>Nematoda</taxon>
        <taxon>Chromadorea</taxon>
        <taxon>Rhabditida</taxon>
        <taxon>Rhabditina</taxon>
        <taxon>Rhabditomorpha</taxon>
        <taxon>Rhabditoidea</taxon>
        <taxon>Rhabditidae</taxon>
        <taxon>Mesorhabditinae</taxon>
        <taxon>Mesorhabditis</taxon>
    </lineage>
</organism>